<protein>
    <submittedName>
        <fullName evidence="2">Uncharacterized protein</fullName>
    </submittedName>
</protein>
<feature type="compositionally biased region" description="Polar residues" evidence="1">
    <location>
        <begin position="39"/>
        <end position="56"/>
    </location>
</feature>
<dbReference type="Proteomes" id="UP000265520">
    <property type="component" value="Unassembled WGS sequence"/>
</dbReference>
<proteinExistence type="predicted"/>
<feature type="region of interest" description="Disordered" evidence="1">
    <location>
        <begin position="39"/>
        <end position="64"/>
    </location>
</feature>
<dbReference type="EMBL" id="LXQA011085937">
    <property type="protein sequence ID" value="MCI84234.1"/>
    <property type="molecule type" value="Genomic_DNA"/>
</dbReference>
<feature type="non-terminal residue" evidence="2">
    <location>
        <position position="64"/>
    </location>
</feature>
<evidence type="ECO:0000313" key="2">
    <source>
        <dbReference type="EMBL" id="MCI84234.1"/>
    </source>
</evidence>
<sequence>MPMSEILDKPLVRMPLLHHDVNYPLADLTYGAVANPPSLQEPRSFTKRTTSLSHNMAPNHLLSA</sequence>
<evidence type="ECO:0000256" key="1">
    <source>
        <dbReference type="SAM" id="MobiDB-lite"/>
    </source>
</evidence>
<name>A0A392V7I6_9FABA</name>
<evidence type="ECO:0000313" key="3">
    <source>
        <dbReference type="Proteomes" id="UP000265520"/>
    </source>
</evidence>
<organism evidence="2 3">
    <name type="scientific">Trifolium medium</name>
    <dbReference type="NCBI Taxonomy" id="97028"/>
    <lineage>
        <taxon>Eukaryota</taxon>
        <taxon>Viridiplantae</taxon>
        <taxon>Streptophyta</taxon>
        <taxon>Embryophyta</taxon>
        <taxon>Tracheophyta</taxon>
        <taxon>Spermatophyta</taxon>
        <taxon>Magnoliopsida</taxon>
        <taxon>eudicotyledons</taxon>
        <taxon>Gunneridae</taxon>
        <taxon>Pentapetalae</taxon>
        <taxon>rosids</taxon>
        <taxon>fabids</taxon>
        <taxon>Fabales</taxon>
        <taxon>Fabaceae</taxon>
        <taxon>Papilionoideae</taxon>
        <taxon>50 kb inversion clade</taxon>
        <taxon>NPAAA clade</taxon>
        <taxon>Hologalegina</taxon>
        <taxon>IRL clade</taxon>
        <taxon>Trifolieae</taxon>
        <taxon>Trifolium</taxon>
    </lineage>
</organism>
<accession>A0A392V7I6</accession>
<comment type="caution">
    <text evidence="2">The sequence shown here is derived from an EMBL/GenBank/DDBJ whole genome shotgun (WGS) entry which is preliminary data.</text>
</comment>
<reference evidence="2 3" key="1">
    <citation type="journal article" date="2018" name="Front. Plant Sci.">
        <title>Red Clover (Trifolium pratense) and Zigzag Clover (T. medium) - A Picture of Genomic Similarities and Differences.</title>
        <authorList>
            <person name="Dluhosova J."/>
            <person name="Istvanek J."/>
            <person name="Nedelnik J."/>
            <person name="Repkova J."/>
        </authorList>
    </citation>
    <scope>NUCLEOTIDE SEQUENCE [LARGE SCALE GENOMIC DNA]</scope>
    <source>
        <strain evidence="3">cv. 10/8</strain>
        <tissue evidence="2">Leaf</tissue>
    </source>
</reference>
<keyword evidence="3" id="KW-1185">Reference proteome</keyword>
<dbReference type="AlphaFoldDB" id="A0A392V7I6"/>